<dbReference type="InterPro" id="IPR002319">
    <property type="entry name" value="Phenylalanyl-tRNA_Synthase"/>
</dbReference>
<dbReference type="HAMAP" id="MF_00282">
    <property type="entry name" value="Phe_tRNA_synth_alpha2"/>
    <property type="match status" value="1"/>
</dbReference>
<evidence type="ECO:0000256" key="3">
    <source>
        <dbReference type="ARBA" id="ARBA00012814"/>
    </source>
</evidence>
<dbReference type="NCBIfam" id="NF003210">
    <property type="entry name" value="PRK04172.1"/>
    <property type="match status" value="1"/>
</dbReference>
<dbReference type="SUPFAM" id="SSF55681">
    <property type="entry name" value="Class II aaRS and biotin synthetases"/>
    <property type="match status" value="1"/>
</dbReference>
<keyword evidence="11 14" id="KW-0030">Aminoacyl-tRNA synthetase</keyword>
<proteinExistence type="inferred from homology"/>
<dbReference type="AlphaFoldDB" id="A0A0W8F2M9"/>
<dbReference type="NCBIfam" id="TIGR00468">
    <property type="entry name" value="pheS"/>
    <property type="match status" value="1"/>
</dbReference>
<comment type="subcellular location">
    <subcellularLocation>
        <location evidence="1">Cytoplasm</location>
    </subcellularLocation>
</comment>
<sequence length="480" mass="54111">MDLTQNEKRLLAALGTTGDADPAALADTLSVPEDAVIQYAHLLEDRGLATIERTVETDYELTDEGKRYAEEGLPERQLLESFGSRIPLAELSLHPLSRIGIGHLRKKGWVTIRDGIVEKSPAIAPGDDERALQDPSSDQKGIPELRKRGLVTGTETVTYRISLTPAGSVLVRSGIDTREEVGTLTRDQIISREWQSLPLRKYNIGKRPRRVYPGKLHPYQRLIEEMRQILLQMGFTEIYGGLVQSAFWNFDALFQPQDHPAREMQDTFYLKERVTLPCDFGKVRDMHLHGGTTSSTGWGGKWSEEKAAQCVLRTHSTSLSIRHLADHTRPPVKAFCISRVYRREAIDPTHLPEFEQLEGIVMDEGVNFSHLLGYLKEFYRRMGFSDVRFRPGYFPYTEPSVEPEVYVPSLGWVEMGGAGIFREEVTAPLGLTCPVLAWGLGVSRIAMLRLGLKDLRLLYRSDIDWVRDQPSLIPDLQGGT</sequence>
<feature type="domain" description="Aminoacyl-transfer RNA synthetases class-II family profile" evidence="13">
    <location>
        <begin position="219"/>
        <end position="474"/>
    </location>
</feature>
<dbReference type="Gene3D" id="1.10.10.10">
    <property type="entry name" value="Winged helix-like DNA-binding domain superfamily/Winged helix DNA-binding domain"/>
    <property type="match status" value="1"/>
</dbReference>
<dbReference type="InterPro" id="IPR036390">
    <property type="entry name" value="WH_DNA-bd_sf"/>
</dbReference>
<keyword evidence="4" id="KW-0963">Cytoplasm</keyword>
<feature type="region of interest" description="Disordered" evidence="12">
    <location>
        <begin position="122"/>
        <end position="142"/>
    </location>
</feature>
<keyword evidence="8" id="KW-0067">ATP-binding</keyword>
<gene>
    <name evidence="14" type="ORF">ASZ90_015190</name>
</gene>
<protein>
    <recommendedName>
        <fullName evidence="3">phenylalanine--tRNA ligase</fullName>
        <ecNumber evidence="3">6.1.1.20</ecNumber>
    </recommendedName>
</protein>
<dbReference type="CDD" id="cd00496">
    <property type="entry name" value="PheRS_alpha_core"/>
    <property type="match status" value="1"/>
</dbReference>
<evidence type="ECO:0000256" key="9">
    <source>
        <dbReference type="ARBA" id="ARBA00022842"/>
    </source>
</evidence>
<dbReference type="InterPro" id="IPR036388">
    <property type="entry name" value="WH-like_DNA-bd_sf"/>
</dbReference>
<evidence type="ECO:0000256" key="4">
    <source>
        <dbReference type="ARBA" id="ARBA00022490"/>
    </source>
</evidence>
<dbReference type="FunFam" id="3.30.930.10:FF:000095">
    <property type="entry name" value="Phenylalanine--tRNA ligase alpha subunit"/>
    <property type="match status" value="1"/>
</dbReference>
<keyword evidence="10" id="KW-0648">Protein biosynthesis</keyword>
<dbReference type="GO" id="GO:0005737">
    <property type="term" value="C:cytoplasm"/>
    <property type="evidence" value="ECO:0007669"/>
    <property type="project" value="UniProtKB-SubCell"/>
</dbReference>
<dbReference type="PANTHER" id="PTHR11538">
    <property type="entry name" value="PHENYLALANYL-TRNA SYNTHETASE"/>
    <property type="match status" value="1"/>
</dbReference>
<evidence type="ECO:0000256" key="1">
    <source>
        <dbReference type="ARBA" id="ARBA00004496"/>
    </source>
</evidence>
<keyword evidence="9" id="KW-0460">Magnesium</keyword>
<dbReference type="InterPro" id="IPR004529">
    <property type="entry name" value="Phe-tRNA-synth_IIc_asu"/>
</dbReference>
<name>A0A0W8F2M9_9ZZZZ</name>
<dbReference type="InterPro" id="IPR006195">
    <property type="entry name" value="aa-tRNA-synth_II"/>
</dbReference>
<organism evidence="14">
    <name type="scientific">hydrocarbon metagenome</name>
    <dbReference type="NCBI Taxonomy" id="938273"/>
    <lineage>
        <taxon>unclassified sequences</taxon>
        <taxon>metagenomes</taxon>
        <taxon>ecological metagenomes</taxon>
    </lineage>
</organism>
<dbReference type="SUPFAM" id="SSF46785">
    <property type="entry name" value="Winged helix' DNA-binding domain"/>
    <property type="match status" value="1"/>
</dbReference>
<evidence type="ECO:0000256" key="2">
    <source>
        <dbReference type="ARBA" id="ARBA00006703"/>
    </source>
</evidence>
<reference evidence="14" key="1">
    <citation type="journal article" date="2015" name="Proc. Natl. Acad. Sci. U.S.A.">
        <title>Networks of energetic and metabolic interactions define dynamics in microbial communities.</title>
        <authorList>
            <person name="Embree M."/>
            <person name="Liu J.K."/>
            <person name="Al-Bassam M.M."/>
            <person name="Zengler K."/>
        </authorList>
    </citation>
    <scope>NUCLEOTIDE SEQUENCE</scope>
</reference>
<keyword evidence="7" id="KW-0547">Nucleotide-binding</keyword>
<evidence type="ECO:0000256" key="7">
    <source>
        <dbReference type="ARBA" id="ARBA00022741"/>
    </source>
</evidence>
<dbReference type="EC" id="6.1.1.20" evidence="3"/>
<dbReference type="GO" id="GO:0006432">
    <property type="term" value="P:phenylalanyl-tRNA aminoacylation"/>
    <property type="evidence" value="ECO:0007669"/>
    <property type="project" value="InterPro"/>
</dbReference>
<dbReference type="PANTHER" id="PTHR11538:SF40">
    <property type="entry name" value="PHENYLALANINE--TRNA LIGASE ALPHA SUBUNIT"/>
    <property type="match status" value="1"/>
</dbReference>
<dbReference type="GO" id="GO:0005524">
    <property type="term" value="F:ATP binding"/>
    <property type="evidence" value="ECO:0007669"/>
    <property type="project" value="UniProtKB-KW"/>
</dbReference>
<dbReference type="Pfam" id="PF01409">
    <property type="entry name" value="tRNA-synt_2d"/>
    <property type="match status" value="1"/>
</dbReference>
<accession>A0A0W8F2M9</accession>
<dbReference type="GO" id="GO:0000049">
    <property type="term" value="F:tRNA binding"/>
    <property type="evidence" value="ECO:0007669"/>
    <property type="project" value="InterPro"/>
</dbReference>
<evidence type="ECO:0000313" key="14">
    <source>
        <dbReference type="EMBL" id="KUG15156.1"/>
    </source>
</evidence>
<evidence type="ECO:0000256" key="12">
    <source>
        <dbReference type="SAM" id="MobiDB-lite"/>
    </source>
</evidence>
<evidence type="ECO:0000256" key="10">
    <source>
        <dbReference type="ARBA" id="ARBA00022917"/>
    </source>
</evidence>
<evidence type="ECO:0000256" key="5">
    <source>
        <dbReference type="ARBA" id="ARBA00022598"/>
    </source>
</evidence>
<comment type="similarity">
    <text evidence="2">Belongs to the class-II aminoacyl-tRNA synthetase family. Phe-tRNA synthetase alpha subunit type 2 subfamily.</text>
</comment>
<dbReference type="InterPro" id="IPR022917">
    <property type="entry name" value="Phe_tRNA_ligase_alpha_bac/arc"/>
</dbReference>
<evidence type="ECO:0000256" key="8">
    <source>
        <dbReference type="ARBA" id="ARBA00022840"/>
    </source>
</evidence>
<evidence type="ECO:0000256" key="6">
    <source>
        <dbReference type="ARBA" id="ARBA00022723"/>
    </source>
</evidence>
<dbReference type="GO" id="GO:0004826">
    <property type="term" value="F:phenylalanine-tRNA ligase activity"/>
    <property type="evidence" value="ECO:0007669"/>
    <property type="project" value="UniProtKB-EC"/>
</dbReference>
<evidence type="ECO:0000256" key="11">
    <source>
        <dbReference type="ARBA" id="ARBA00023146"/>
    </source>
</evidence>
<keyword evidence="5 14" id="KW-0436">Ligase</keyword>
<comment type="caution">
    <text evidence="14">The sequence shown here is derived from an EMBL/GenBank/DDBJ whole genome shotgun (WGS) entry which is preliminary data.</text>
</comment>
<keyword evidence="6" id="KW-0479">Metal-binding</keyword>
<dbReference type="Gene3D" id="3.30.930.10">
    <property type="entry name" value="Bira Bifunctional Protein, Domain 2"/>
    <property type="match status" value="1"/>
</dbReference>
<dbReference type="EMBL" id="LNQE01001581">
    <property type="protein sequence ID" value="KUG15156.1"/>
    <property type="molecule type" value="Genomic_DNA"/>
</dbReference>
<dbReference type="PROSITE" id="PS50862">
    <property type="entry name" value="AA_TRNA_LIGASE_II"/>
    <property type="match status" value="1"/>
</dbReference>
<dbReference type="GO" id="GO:0046872">
    <property type="term" value="F:metal ion binding"/>
    <property type="evidence" value="ECO:0007669"/>
    <property type="project" value="UniProtKB-KW"/>
</dbReference>
<dbReference type="InterPro" id="IPR045864">
    <property type="entry name" value="aa-tRNA-synth_II/BPL/LPL"/>
</dbReference>
<evidence type="ECO:0000259" key="13">
    <source>
        <dbReference type="PROSITE" id="PS50862"/>
    </source>
</evidence>